<organism evidence="3 4">
    <name type="scientific">Reticulomyxa filosa</name>
    <dbReference type="NCBI Taxonomy" id="46433"/>
    <lineage>
        <taxon>Eukaryota</taxon>
        <taxon>Sar</taxon>
        <taxon>Rhizaria</taxon>
        <taxon>Retaria</taxon>
        <taxon>Foraminifera</taxon>
        <taxon>Monothalamids</taxon>
        <taxon>Reticulomyxidae</taxon>
        <taxon>Reticulomyxa</taxon>
    </lineage>
</organism>
<feature type="signal peptide" evidence="2">
    <location>
        <begin position="1"/>
        <end position="15"/>
    </location>
</feature>
<evidence type="ECO:0008006" key="5">
    <source>
        <dbReference type="Google" id="ProtNLM"/>
    </source>
</evidence>
<dbReference type="Proteomes" id="UP000023152">
    <property type="component" value="Unassembled WGS sequence"/>
</dbReference>
<gene>
    <name evidence="3" type="ORF">RFI_31866</name>
</gene>
<evidence type="ECO:0000313" key="4">
    <source>
        <dbReference type="Proteomes" id="UP000023152"/>
    </source>
</evidence>
<dbReference type="Gene3D" id="2.120.10.80">
    <property type="entry name" value="Kelch-type beta propeller"/>
    <property type="match status" value="1"/>
</dbReference>
<name>X6LV92_RETFI</name>
<evidence type="ECO:0000313" key="3">
    <source>
        <dbReference type="EMBL" id="ETO05529.1"/>
    </source>
</evidence>
<feature type="region of interest" description="Disordered" evidence="1">
    <location>
        <begin position="148"/>
        <end position="169"/>
    </location>
</feature>
<dbReference type="EMBL" id="ASPP01028024">
    <property type="protein sequence ID" value="ETO05529.1"/>
    <property type="molecule type" value="Genomic_DNA"/>
</dbReference>
<reference evidence="3 4" key="1">
    <citation type="journal article" date="2013" name="Curr. Biol.">
        <title>The Genome of the Foraminiferan Reticulomyxa filosa.</title>
        <authorList>
            <person name="Glockner G."/>
            <person name="Hulsmann N."/>
            <person name="Schleicher M."/>
            <person name="Noegel A.A."/>
            <person name="Eichinger L."/>
            <person name="Gallinger C."/>
            <person name="Pawlowski J."/>
            <person name="Sierra R."/>
            <person name="Euteneuer U."/>
            <person name="Pillet L."/>
            <person name="Moustafa A."/>
            <person name="Platzer M."/>
            <person name="Groth M."/>
            <person name="Szafranski K."/>
            <person name="Schliwa M."/>
        </authorList>
    </citation>
    <scope>NUCLEOTIDE SEQUENCE [LARGE SCALE GENOMIC DNA]</scope>
</reference>
<evidence type="ECO:0000256" key="1">
    <source>
        <dbReference type="SAM" id="MobiDB-lite"/>
    </source>
</evidence>
<keyword evidence="4" id="KW-1185">Reference proteome</keyword>
<protein>
    <recommendedName>
        <fullName evidence="5">Kelch motif family protein</fullName>
    </recommendedName>
</protein>
<proteinExistence type="predicted"/>
<sequence>MCLVLIIQHLMIVNSFVLDQRIIQFVYEMLITTNKSNHSMDIHLLKVNRNNFVKIKLSYITKIFLENPQSHEKCKEEKNAFLLLKMIKVRTERLVSQYKCIPLKHFRRLNIFFFHKQESRKTYILIQFKFYFENQVLFEYNINNMDNQTTTQKSPEGQTNQTEQSQHTSQRNQHLITPFQYLKALPILLSLSQCVQYKHGLLICGGKDKSVCYSYHTIKNEYKFICEYPSHIKVESHCVVKLVDNNNEVTLLSFGGFCQHTLVMKYVSVCDDISNKLNELNNYNQWIPFTDNHNRPINIGSLNSTYIGARAVIGGSNNHLLFITHLYREISVFNLSKFKFIKHNFLPTYNYIEYHCFVSNSENGQGQEKIKTNKKNYQMLLFCKKAGLSIEYDEDKNTFQFHQLSVYDDIASLFKYAYVRINDAILFFGGCNASSCNASKLMHKYLIRENKWMPFQKALPDPLFDCAAILSEDNNIHIIGGNIDTSVTVSTHVNTKMCLCDPSQLVIICLFIYFFGDQTEINYIT</sequence>
<keyword evidence="2" id="KW-0732">Signal</keyword>
<feature type="chain" id="PRO_5012361934" description="Kelch motif family protein" evidence="2">
    <location>
        <begin position="16"/>
        <end position="525"/>
    </location>
</feature>
<comment type="caution">
    <text evidence="3">The sequence shown here is derived from an EMBL/GenBank/DDBJ whole genome shotgun (WGS) entry which is preliminary data.</text>
</comment>
<accession>X6LV92</accession>
<dbReference type="InterPro" id="IPR015915">
    <property type="entry name" value="Kelch-typ_b-propeller"/>
</dbReference>
<evidence type="ECO:0000256" key="2">
    <source>
        <dbReference type="SAM" id="SignalP"/>
    </source>
</evidence>
<dbReference type="AlphaFoldDB" id="X6LV92"/>
<dbReference type="SUPFAM" id="SSF117281">
    <property type="entry name" value="Kelch motif"/>
    <property type="match status" value="1"/>
</dbReference>